<dbReference type="PANTHER" id="PTHR48078">
    <property type="entry name" value="THREONINE DEHYDRATASE, MITOCHONDRIAL-RELATED"/>
    <property type="match status" value="1"/>
</dbReference>
<dbReference type="PROSITE" id="PS00165">
    <property type="entry name" value="DEHYDRATASE_SER_THR"/>
    <property type="match status" value="1"/>
</dbReference>
<dbReference type="RefSeq" id="WP_262400530.1">
    <property type="nucleotide sequence ID" value="NZ_JACRTB010000020.1"/>
</dbReference>
<reference evidence="5 6" key="1">
    <citation type="submission" date="2020-08" db="EMBL/GenBank/DDBJ databases">
        <title>Genome public.</title>
        <authorList>
            <person name="Liu C."/>
            <person name="Sun Q."/>
        </authorList>
    </citation>
    <scope>NUCLEOTIDE SEQUENCE [LARGE SCALE GENOMIC DNA]</scope>
    <source>
        <strain evidence="5 6">BX1</strain>
    </source>
</reference>
<dbReference type="Proteomes" id="UP000658131">
    <property type="component" value="Unassembled WGS sequence"/>
</dbReference>
<dbReference type="InterPro" id="IPR050147">
    <property type="entry name" value="Ser/Thr_Dehydratase"/>
</dbReference>
<dbReference type="InterPro" id="IPR036052">
    <property type="entry name" value="TrpB-like_PALP_sf"/>
</dbReference>
<evidence type="ECO:0000256" key="3">
    <source>
        <dbReference type="ARBA" id="ARBA00023239"/>
    </source>
</evidence>
<dbReference type="InterPro" id="IPR000634">
    <property type="entry name" value="Ser/Thr_deHydtase_PyrdxlP-BS"/>
</dbReference>
<evidence type="ECO:0000313" key="5">
    <source>
        <dbReference type="EMBL" id="MBC8577060.1"/>
    </source>
</evidence>
<dbReference type="EMBL" id="JACRTB010000020">
    <property type="protein sequence ID" value="MBC8577060.1"/>
    <property type="molecule type" value="Genomic_DNA"/>
</dbReference>
<dbReference type="Gene3D" id="3.40.50.1100">
    <property type="match status" value="2"/>
</dbReference>
<proteinExistence type="predicted"/>
<sequence>MAQFVCSRCGKTAPLTTRASHCACGGLFSLDFTPPPFSLELVDRSEWSIFRYRKFMPLANDLWRGITLGEGMTATLPLDEKLWVKLDYAMPTLSFKDRGAAVLVWLCRTIGVDRVVQDSSGNAGNSVAAYCARAGIGCEIFVPKGTSPKKIAMIESHGAKANVFDGTRDETADACRAKVREEGLYYANHVYNPFFYQGTKTYLYEVYEQLGRIPDNLFIPVGNGTLQIGCELALRELKEAGCIDRFPHLFLVQSERCAPLFGAGKMPRRITPEPTLAEGIAIGKPMRGEEILNSGYPGERTVILIPEQGILPAREALAKKGFFVEHTTAAVYAGYLAYCKNHPIKGDALLSLCGAGLKSEH</sequence>
<dbReference type="InterPro" id="IPR001926">
    <property type="entry name" value="TrpB-like_PALP"/>
</dbReference>
<evidence type="ECO:0000313" key="6">
    <source>
        <dbReference type="Proteomes" id="UP000658131"/>
    </source>
</evidence>
<keyword evidence="3" id="KW-0456">Lyase</keyword>
<evidence type="ECO:0000256" key="1">
    <source>
        <dbReference type="ARBA" id="ARBA00001933"/>
    </source>
</evidence>
<evidence type="ECO:0000259" key="4">
    <source>
        <dbReference type="Pfam" id="PF00291"/>
    </source>
</evidence>
<dbReference type="PANTHER" id="PTHR48078:SF6">
    <property type="entry name" value="L-THREONINE DEHYDRATASE CATABOLIC TDCB"/>
    <property type="match status" value="1"/>
</dbReference>
<dbReference type="SUPFAM" id="SSF53686">
    <property type="entry name" value="Tryptophan synthase beta subunit-like PLP-dependent enzymes"/>
    <property type="match status" value="1"/>
</dbReference>
<gene>
    <name evidence="5" type="ORF">H8717_11660</name>
</gene>
<protein>
    <submittedName>
        <fullName evidence="5">Threonine synthase</fullName>
    </submittedName>
</protein>
<dbReference type="CDD" id="cd01563">
    <property type="entry name" value="Thr-synth_1"/>
    <property type="match status" value="1"/>
</dbReference>
<keyword evidence="6" id="KW-1185">Reference proteome</keyword>
<comment type="caution">
    <text evidence="5">The sequence shown here is derived from an EMBL/GenBank/DDBJ whole genome shotgun (WGS) entry which is preliminary data.</text>
</comment>
<comment type="cofactor">
    <cofactor evidence="1">
        <name>pyridoxal 5'-phosphate</name>
        <dbReference type="ChEBI" id="CHEBI:597326"/>
    </cofactor>
</comment>
<accession>A0ABR7NLG8</accession>
<dbReference type="Pfam" id="PF00291">
    <property type="entry name" value="PALP"/>
    <property type="match status" value="1"/>
</dbReference>
<organism evidence="5 6">
    <name type="scientific">Yanshouia hominis</name>
    <dbReference type="NCBI Taxonomy" id="2763673"/>
    <lineage>
        <taxon>Bacteria</taxon>
        <taxon>Bacillati</taxon>
        <taxon>Bacillota</taxon>
        <taxon>Clostridia</taxon>
        <taxon>Eubacteriales</taxon>
        <taxon>Oscillospiraceae</taxon>
        <taxon>Yanshouia</taxon>
    </lineage>
</organism>
<feature type="domain" description="Tryptophan synthase beta chain-like PALP" evidence="4">
    <location>
        <begin position="67"/>
        <end position="354"/>
    </location>
</feature>
<keyword evidence="2" id="KW-0663">Pyridoxal phosphate</keyword>
<name>A0ABR7NLG8_9FIRM</name>
<evidence type="ECO:0000256" key="2">
    <source>
        <dbReference type="ARBA" id="ARBA00022898"/>
    </source>
</evidence>